<name>A0A6J7DGJ8_9ZZZZ</name>
<organism evidence="2">
    <name type="scientific">freshwater metagenome</name>
    <dbReference type="NCBI Taxonomy" id="449393"/>
    <lineage>
        <taxon>unclassified sequences</taxon>
        <taxon>metagenomes</taxon>
        <taxon>ecological metagenomes</taxon>
    </lineage>
</organism>
<sequence>MIRIAPRRSLSASYYVADQSLELEGVRHGPPGYWIRGGGLIDSSVLERSWRVPTRSSTVGYDLIVAAPRTVSVLLALGDLNEQRQLVADHRESVLAAVSYLEERALVVSTKVAGEGIEQRGRWSSIVSFTHGVNRIGEPHLHDHVLVGALPQHRSLVLNRQSLSAHLLAADAIYRAEFRFRIGRNGVRRAWRTLGGVELVQGVDEGHRALWPGDRNLGARKESWTREGIIEKWHKDLLRFESIQLREPPTRTGVMNEQIFGAQLEGLPSVTRRDLIAAAANGAVLGLSRHSIESFVDTHYPDLATDRGLIGERIGVSSARQGALVKELGPRPLEIGEVTKWRQRERPRSIDRSR</sequence>
<evidence type="ECO:0000259" key="1">
    <source>
        <dbReference type="Pfam" id="PF08751"/>
    </source>
</evidence>
<dbReference type="SUPFAM" id="SSF55464">
    <property type="entry name" value="Origin of replication-binding domain, RBD-like"/>
    <property type="match status" value="1"/>
</dbReference>
<dbReference type="AlphaFoldDB" id="A0A6J7DGJ8"/>
<dbReference type="InterPro" id="IPR014862">
    <property type="entry name" value="TrwC"/>
</dbReference>
<dbReference type="Pfam" id="PF08751">
    <property type="entry name" value="TrwC"/>
    <property type="match status" value="1"/>
</dbReference>
<dbReference type="EMBL" id="CAFBLN010000020">
    <property type="protein sequence ID" value="CAB4868408.1"/>
    <property type="molecule type" value="Genomic_DNA"/>
</dbReference>
<evidence type="ECO:0000313" key="2">
    <source>
        <dbReference type="EMBL" id="CAB4868408.1"/>
    </source>
</evidence>
<protein>
    <submittedName>
        <fullName evidence="2">Unannotated protein</fullName>
    </submittedName>
</protein>
<feature type="domain" description="TrwC relaxase" evidence="1">
    <location>
        <begin position="56"/>
        <end position="204"/>
    </location>
</feature>
<gene>
    <name evidence="2" type="ORF">UFOPK3381_00655</name>
</gene>
<reference evidence="2" key="1">
    <citation type="submission" date="2020-05" db="EMBL/GenBank/DDBJ databases">
        <authorList>
            <person name="Chiriac C."/>
            <person name="Salcher M."/>
            <person name="Ghai R."/>
            <person name="Kavagutti S V."/>
        </authorList>
    </citation>
    <scope>NUCLEOTIDE SEQUENCE</scope>
</reference>
<proteinExistence type="predicted"/>
<accession>A0A6J7DGJ8</accession>